<keyword evidence="12" id="KW-1185">Reference proteome</keyword>
<keyword evidence="5 9" id="KW-1133">Transmembrane helix</keyword>
<dbReference type="STRING" id="5762.D2VTI7"/>
<dbReference type="VEuPathDB" id="AmoebaDB:NAEGRDRAFT_72316"/>
<evidence type="ECO:0000256" key="4">
    <source>
        <dbReference type="ARBA" id="ARBA00022692"/>
    </source>
</evidence>
<dbReference type="InterPro" id="IPR000727">
    <property type="entry name" value="T_SNARE_dom"/>
</dbReference>
<comment type="subcellular location">
    <subcellularLocation>
        <location evidence="1">Membrane</location>
        <topology evidence="1">Single-pass type IV membrane protein</topology>
    </subcellularLocation>
</comment>
<dbReference type="GO" id="GO:0005484">
    <property type="term" value="F:SNAP receptor activity"/>
    <property type="evidence" value="ECO:0007669"/>
    <property type="project" value="TreeGrafter"/>
</dbReference>
<feature type="region of interest" description="Disordered" evidence="8">
    <location>
        <begin position="15"/>
        <end position="39"/>
    </location>
</feature>
<dbReference type="InterPro" id="IPR010989">
    <property type="entry name" value="SNARE"/>
</dbReference>
<dbReference type="eggNOG" id="KOG0812">
    <property type="taxonomic scope" value="Eukaryota"/>
</dbReference>
<gene>
    <name evidence="11" type="ORF">NAEGRDRAFT_72316</name>
</gene>
<protein>
    <submittedName>
        <fullName evidence="11">Predicted protein</fullName>
    </submittedName>
</protein>
<dbReference type="OrthoDB" id="421009at2759"/>
<dbReference type="InterPro" id="IPR045242">
    <property type="entry name" value="Syntaxin"/>
</dbReference>
<keyword evidence="4 9" id="KW-0812">Transmembrane</keyword>
<dbReference type="Proteomes" id="UP000006671">
    <property type="component" value="Unassembled WGS sequence"/>
</dbReference>
<dbReference type="GO" id="GO:0006888">
    <property type="term" value="P:endoplasmic reticulum to Golgi vesicle-mediated transport"/>
    <property type="evidence" value="ECO:0007669"/>
    <property type="project" value="TreeGrafter"/>
</dbReference>
<organism evidence="12">
    <name type="scientific">Naegleria gruberi</name>
    <name type="common">Amoeba</name>
    <dbReference type="NCBI Taxonomy" id="5762"/>
    <lineage>
        <taxon>Eukaryota</taxon>
        <taxon>Discoba</taxon>
        <taxon>Heterolobosea</taxon>
        <taxon>Tetramitia</taxon>
        <taxon>Eutetramitia</taxon>
        <taxon>Vahlkampfiidae</taxon>
        <taxon>Naegleria</taxon>
    </lineage>
</organism>
<keyword evidence="7 9" id="KW-0472">Membrane</keyword>
<accession>D2VTI7</accession>
<comment type="similarity">
    <text evidence="2">Belongs to the syntaxin family.</text>
</comment>
<evidence type="ECO:0000256" key="6">
    <source>
        <dbReference type="ARBA" id="ARBA00023054"/>
    </source>
</evidence>
<dbReference type="PANTHER" id="PTHR19957:SF3">
    <property type="entry name" value="SYNTAXIN-5"/>
    <property type="match status" value="1"/>
</dbReference>
<evidence type="ECO:0000256" key="3">
    <source>
        <dbReference type="ARBA" id="ARBA00022448"/>
    </source>
</evidence>
<dbReference type="GeneID" id="8850943"/>
<dbReference type="AlphaFoldDB" id="D2VTI7"/>
<evidence type="ECO:0000259" key="10">
    <source>
        <dbReference type="PROSITE" id="PS50192"/>
    </source>
</evidence>
<dbReference type="GO" id="GO:0006886">
    <property type="term" value="P:intracellular protein transport"/>
    <property type="evidence" value="ECO:0007669"/>
    <property type="project" value="TreeGrafter"/>
</dbReference>
<evidence type="ECO:0000256" key="9">
    <source>
        <dbReference type="SAM" id="Phobius"/>
    </source>
</evidence>
<name>D2VTI7_NAEGR</name>
<proteinExistence type="inferred from homology"/>
<dbReference type="KEGG" id="ngr:NAEGRDRAFT_72316"/>
<dbReference type="SUPFAM" id="SSF47661">
    <property type="entry name" value="t-snare proteins"/>
    <property type="match status" value="1"/>
</dbReference>
<evidence type="ECO:0000313" key="12">
    <source>
        <dbReference type="Proteomes" id="UP000006671"/>
    </source>
</evidence>
<dbReference type="FunCoup" id="D2VTI7">
    <property type="interactions" value="499"/>
</dbReference>
<evidence type="ECO:0000256" key="5">
    <source>
        <dbReference type="ARBA" id="ARBA00022989"/>
    </source>
</evidence>
<dbReference type="PROSITE" id="PS50192">
    <property type="entry name" value="T_SNARE"/>
    <property type="match status" value="1"/>
</dbReference>
<dbReference type="OMA" id="EHNHNVV"/>
<dbReference type="GO" id="GO:0031201">
    <property type="term" value="C:SNARE complex"/>
    <property type="evidence" value="ECO:0007669"/>
    <property type="project" value="TreeGrafter"/>
</dbReference>
<evidence type="ECO:0000313" key="11">
    <source>
        <dbReference type="EMBL" id="EFC39865.1"/>
    </source>
</evidence>
<evidence type="ECO:0000256" key="8">
    <source>
        <dbReference type="SAM" id="MobiDB-lite"/>
    </source>
</evidence>
<keyword evidence="6" id="KW-0175">Coiled coil</keyword>
<dbReference type="Gene3D" id="1.20.58.70">
    <property type="match status" value="1"/>
</dbReference>
<dbReference type="RefSeq" id="XP_002672609.1">
    <property type="nucleotide sequence ID" value="XM_002672563.1"/>
</dbReference>
<evidence type="ECO:0000256" key="1">
    <source>
        <dbReference type="ARBA" id="ARBA00004211"/>
    </source>
</evidence>
<dbReference type="EMBL" id="GG738896">
    <property type="protein sequence ID" value="EFC39865.1"/>
    <property type="molecule type" value="Genomic_DNA"/>
</dbReference>
<evidence type="ECO:0000256" key="2">
    <source>
        <dbReference type="ARBA" id="ARBA00009063"/>
    </source>
</evidence>
<dbReference type="InParanoid" id="D2VTI7"/>
<keyword evidence="3" id="KW-0813">Transport</keyword>
<dbReference type="CDD" id="cd15844">
    <property type="entry name" value="SNARE_syntaxin5"/>
    <property type="match status" value="1"/>
</dbReference>
<dbReference type="GO" id="GO:0000139">
    <property type="term" value="C:Golgi membrane"/>
    <property type="evidence" value="ECO:0007669"/>
    <property type="project" value="TreeGrafter"/>
</dbReference>
<feature type="compositionally biased region" description="Basic and acidic residues" evidence="8">
    <location>
        <begin position="21"/>
        <end position="39"/>
    </location>
</feature>
<reference evidence="11 12" key="1">
    <citation type="journal article" date="2010" name="Cell">
        <title>The genome of Naegleria gruberi illuminates early eukaryotic versatility.</title>
        <authorList>
            <person name="Fritz-Laylin L.K."/>
            <person name="Prochnik S.E."/>
            <person name="Ginger M.L."/>
            <person name="Dacks J.B."/>
            <person name="Carpenter M.L."/>
            <person name="Field M.C."/>
            <person name="Kuo A."/>
            <person name="Paredez A."/>
            <person name="Chapman J."/>
            <person name="Pham J."/>
            <person name="Shu S."/>
            <person name="Neupane R."/>
            <person name="Cipriano M."/>
            <person name="Mancuso J."/>
            <person name="Tu H."/>
            <person name="Salamov A."/>
            <person name="Lindquist E."/>
            <person name="Shapiro H."/>
            <person name="Lucas S."/>
            <person name="Grigoriev I.V."/>
            <person name="Cande W.Z."/>
            <person name="Fulton C."/>
            <person name="Rokhsar D.S."/>
            <person name="Dawson S.C."/>
        </authorList>
    </citation>
    <scope>NUCLEOTIDE SEQUENCE [LARGE SCALE GENOMIC DNA]</scope>
    <source>
        <strain evidence="11 12">NEG-M</strain>
    </source>
</reference>
<evidence type="ECO:0000256" key="7">
    <source>
        <dbReference type="ARBA" id="ARBA00023136"/>
    </source>
</evidence>
<dbReference type="GO" id="GO:0000149">
    <property type="term" value="F:SNARE binding"/>
    <property type="evidence" value="ECO:0007669"/>
    <property type="project" value="TreeGrafter"/>
</dbReference>
<feature type="transmembrane region" description="Helical" evidence="9">
    <location>
        <begin position="300"/>
        <end position="320"/>
    </location>
</feature>
<dbReference type="GO" id="GO:0006906">
    <property type="term" value="P:vesicle fusion"/>
    <property type="evidence" value="ECO:0007669"/>
    <property type="project" value="TreeGrafter"/>
</dbReference>
<dbReference type="GO" id="GO:0048278">
    <property type="term" value="P:vesicle docking"/>
    <property type="evidence" value="ECO:0007669"/>
    <property type="project" value="TreeGrafter"/>
</dbReference>
<dbReference type="PANTHER" id="PTHR19957">
    <property type="entry name" value="SYNTAXIN"/>
    <property type="match status" value="1"/>
</dbReference>
<feature type="domain" description="T-SNARE coiled-coil homology" evidence="10">
    <location>
        <begin position="228"/>
        <end position="290"/>
    </location>
</feature>
<sequence>MPFLDRTSEIQSIIQNQQQKKQYEQSETVKKTKKKSDKDVTVAEFNGKARQVSKELQETADLLQKLTKLVKKKTPFDDNSELIKSLTLKVKEQLSNQDYSLRSLQEIVDKKQEKEKKSNQQTQHSTQIITGLNSKLLYATEQFQNVLKTRTTQMKTDKKRRNMYTFESGVKSISSLTVAASPNNHSQSGNNMMAAGSSDEPSIQNEKIDELISEGSQLQQANASSINRNILASRTDDILSIEREVEKLGGMFNHLAMMIKSHGELTQRIDQNLTTAAHDLEQGKEELWNVWENTRGNTGLILKVFGVLVIFIIIVGLLVVR</sequence>